<proteinExistence type="inferred from homology"/>
<evidence type="ECO:0000256" key="4">
    <source>
        <dbReference type="SAM" id="Phobius"/>
    </source>
</evidence>
<dbReference type="GO" id="GO:0016757">
    <property type="term" value="F:glycosyltransferase activity"/>
    <property type="evidence" value="ECO:0007669"/>
    <property type="project" value="UniProtKB-KW"/>
</dbReference>
<feature type="transmembrane region" description="Helical" evidence="4">
    <location>
        <begin position="12"/>
        <end position="34"/>
    </location>
</feature>
<dbReference type="KEGG" id="cqn:G7Y29_06470"/>
<protein>
    <submittedName>
        <fullName evidence="5">Glycosyltransferase</fullName>
    </submittedName>
</protein>
<organism evidence="5 6">
    <name type="scientific">Corynebacterium qintianiae</name>
    <dbReference type="NCBI Taxonomy" id="2709392"/>
    <lineage>
        <taxon>Bacteria</taxon>
        <taxon>Bacillati</taxon>
        <taxon>Actinomycetota</taxon>
        <taxon>Actinomycetes</taxon>
        <taxon>Mycobacteriales</taxon>
        <taxon>Corynebacteriaceae</taxon>
        <taxon>Corynebacterium</taxon>
    </lineage>
</organism>
<dbReference type="InterPro" id="IPR029044">
    <property type="entry name" value="Nucleotide-diphossugar_trans"/>
</dbReference>
<dbReference type="PANTHER" id="PTHR43630:SF1">
    <property type="entry name" value="POLY-BETA-1,6-N-ACETYL-D-GLUCOSAMINE SYNTHASE"/>
    <property type="match status" value="1"/>
</dbReference>
<evidence type="ECO:0000256" key="2">
    <source>
        <dbReference type="ARBA" id="ARBA00022676"/>
    </source>
</evidence>
<keyword evidence="4" id="KW-0472">Membrane</keyword>
<dbReference type="AlphaFoldDB" id="A0A7T0PF71"/>
<evidence type="ECO:0000256" key="1">
    <source>
        <dbReference type="ARBA" id="ARBA00006739"/>
    </source>
</evidence>
<keyword evidence="6" id="KW-1185">Reference proteome</keyword>
<dbReference type="SUPFAM" id="SSF53448">
    <property type="entry name" value="Nucleotide-diphospho-sugar transferases"/>
    <property type="match status" value="1"/>
</dbReference>
<dbReference type="Gene3D" id="3.90.550.10">
    <property type="entry name" value="Spore Coat Polysaccharide Biosynthesis Protein SpsA, Chain A"/>
    <property type="match status" value="1"/>
</dbReference>
<sequence>MILINGHVVDLIFVIAVLAIAVGLSYMFFMIWLSRTRQKVWKPRDYQPGDPSVIFVLPCLNEEAVIEASLRRLLAMNYPDKHILVIDDGSDDNTAGIVRSVDSPQVHLLQRQLPNARLGKGEALNAAFSHILDGNLCDVTDTDNVIVVVVDADGRMEPESLRYVVPAFEDPVLGGVQIGVRINNRADSLLARMQDMEFVLYTEVYQRARVRLRTPGLGGNGQFVRLSTLQTLGQKPWSQSLTEDLDLGVRTLINGYRLDFCPQAAVHQQGLVSLQRWIRQRARWFQGHLQSWSLVGDVLTSLKGIQRVDLFYHLTSPALVITGAFFTVAMLLTALGQVLAIPTGHQGFHLYWLGAYLLAFIPMIILGLIYSQSEPGMSPLRAAGLAHLYVAYSLLWSIAGGKAIINIMLGRRGWAKTERIQESPSEVESAIMAELPRASQNDSSVVDACAISER</sequence>
<gene>
    <name evidence="5" type="ORF">G7Y29_06470</name>
</gene>
<accession>A0A7T0PF71</accession>
<keyword evidence="2" id="KW-0328">Glycosyltransferase</keyword>
<reference evidence="5 6" key="1">
    <citation type="submission" date="2020-11" db="EMBL/GenBank/DDBJ databases">
        <title>Corynebacterium sp. MC1420.</title>
        <authorList>
            <person name="Zhou J."/>
        </authorList>
    </citation>
    <scope>NUCLEOTIDE SEQUENCE [LARGE SCALE GENOMIC DNA]</scope>
    <source>
        <strain evidence="5 6">MC1420</strain>
    </source>
</reference>
<dbReference type="PANTHER" id="PTHR43630">
    <property type="entry name" value="POLY-BETA-1,6-N-ACETYL-D-GLUCOSAMINE SYNTHASE"/>
    <property type="match status" value="1"/>
</dbReference>
<keyword evidence="4" id="KW-0812">Transmembrane</keyword>
<evidence type="ECO:0000313" key="5">
    <source>
        <dbReference type="EMBL" id="QPK82532.1"/>
    </source>
</evidence>
<feature type="transmembrane region" description="Helical" evidence="4">
    <location>
        <begin position="389"/>
        <end position="409"/>
    </location>
</feature>
<dbReference type="EMBL" id="CP064955">
    <property type="protein sequence ID" value="QPK82532.1"/>
    <property type="molecule type" value="Genomic_DNA"/>
</dbReference>
<dbReference type="RefSeq" id="WP_165005147.1">
    <property type="nucleotide sequence ID" value="NZ_CP064955.1"/>
</dbReference>
<feature type="transmembrane region" description="Helical" evidence="4">
    <location>
        <begin position="348"/>
        <end position="369"/>
    </location>
</feature>
<evidence type="ECO:0000313" key="6">
    <source>
        <dbReference type="Proteomes" id="UP000594586"/>
    </source>
</evidence>
<comment type="similarity">
    <text evidence="1">Belongs to the glycosyltransferase 2 family.</text>
</comment>
<dbReference type="Pfam" id="PF13641">
    <property type="entry name" value="Glyco_tranf_2_3"/>
    <property type="match status" value="1"/>
</dbReference>
<evidence type="ECO:0000256" key="3">
    <source>
        <dbReference type="ARBA" id="ARBA00022679"/>
    </source>
</evidence>
<name>A0A7T0PF71_9CORY</name>
<dbReference type="Proteomes" id="UP000594586">
    <property type="component" value="Chromosome"/>
</dbReference>
<keyword evidence="4" id="KW-1133">Transmembrane helix</keyword>
<keyword evidence="3 5" id="KW-0808">Transferase</keyword>
<feature type="transmembrane region" description="Helical" evidence="4">
    <location>
        <begin position="318"/>
        <end position="341"/>
    </location>
</feature>